<dbReference type="RefSeq" id="WP_246298019.1">
    <property type="nucleotide sequence ID" value="NZ_BAAAPX010000001.1"/>
</dbReference>
<keyword evidence="2" id="KW-1185">Reference proteome</keyword>
<gene>
    <name evidence="1" type="ORF">BJ963_001817</name>
</gene>
<evidence type="ECO:0000313" key="2">
    <source>
        <dbReference type="Proteomes" id="UP000589620"/>
    </source>
</evidence>
<evidence type="ECO:0000313" key="1">
    <source>
        <dbReference type="EMBL" id="NYD74298.1"/>
    </source>
</evidence>
<accession>A0A852SYM8</accession>
<dbReference type="EMBL" id="JACCBJ010000001">
    <property type="protein sequence ID" value="NYD74298.1"/>
    <property type="molecule type" value="Genomic_DNA"/>
</dbReference>
<name>A0A852SYM8_9MICO</name>
<proteinExistence type="predicted"/>
<dbReference type="Proteomes" id="UP000589620">
    <property type="component" value="Unassembled WGS sequence"/>
</dbReference>
<comment type="caution">
    <text evidence="1">The sequence shown here is derived from an EMBL/GenBank/DDBJ whole genome shotgun (WGS) entry which is preliminary data.</text>
</comment>
<protein>
    <submittedName>
        <fullName evidence="1">Uncharacterized protein</fullName>
    </submittedName>
</protein>
<organism evidence="1 2">
    <name type="scientific">Leifsonia soli</name>
    <dbReference type="NCBI Taxonomy" id="582665"/>
    <lineage>
        <taxon>Bacteria</taxon>
        <taxon>Bacillati</taxon>
        <taxon>Actinomycetota</taxon>
        <taxon>Actinomycetes</taxon>
        <taxon>Micrococcales</taxon>
        <taxon>Microbacteriaceae</taxon>
        <taxon>Leifsonia</taxon>
    </lineage>
</organism>
<dbReference type="AlphaFoldDB" id="A0A852SYM8"/>
<reference evidence="1 2" key="1">
    <citation type="submission" date="2020-07" db="EMBL/GenBank/DDBJ databases">
        <title>Sequencing the genomes of 1000 actinobacteria strains.</title>
        <authorList>
            <person name="Klenk H.-P."/>
        </authorList>
    </citation>
    <scope>NUCLEOTIDE SEQUENCE [LARGE SCALE GENOMIC DNA]</scope>
    <source>
        <strain evidence="1 2">DSM 23871</strain>
    </source>
</reference>
<sequence length="94" mass="11239">MPSISTISRPETFIEQVLRDPTAQRFPEFEEFARQVDDLDEQFRRLLTPMPVARGESWWTTHLPLRAGRRFNDEMWTLFDYRAELAEEEGGTRY</sequence>